<evidence type="ECO:0000313" key="1">
    <source>
        <dbReference type="EMBL" id="EEN54450.1"/>
    </source>
</evidence>
<dbReference type="EMBL" id="GG666565">
    <property type="protein sequence ID" value="EEN54450.1"/>
    <property type="molecule type" value="Genomic_DNA"/>
</dbReference>
<dbReference type="AlphaFoldDB" id="C3YYU2"/>
<reference evidence="1" key="1">
    <citation type="journal article" date="2008" name="Nature">
        <title>The amphioxus genome and the evolution of the chordate karyotype.</title>
        <authorList>
            <consortium name="US DOE Joint Genome Institute (JGI-PGF)"/>
            <person name="Putnam N.H."/>
            <person name="Butts T."/>
            <person name="Ferrier D.E.K."/>
            <person name="Furlong R.F."/>
            <person name="Hellsten U."/>
            <person name="Kawashima T."/>
            <person name="Robinson-Rechavi M."/>
            <person name="Shoguchi E."/>
            <person name="Terry A."/>
            <person name="Yu J.-K."/>
            <person name="Benito-Gutierrez E.L."/>
            <person name="Dubchak I."/>
            <person name="Garcia-Fernandez J."/>
            <person name="Gibson-Brown J.J."/>
            <person name="Grigoriev I.V."/>
            <person name="Horton A.C."/>
            <person name="de Jong P.J."/>
            <person name="Jurka J."/>
            <person name="Kapitonov V.V."/>
            <person name="Kohara Y."/>
            <person name="Kuroki Y."/>
            <person name="Lindquist E."/>
            <person name="Lucas S."/>
            <person name="Osoegawa K."/>
            <person name="Pennacchio L.A."/>
            <person name="Salamov A.A."/>
            <person name="Satou Y."/>
            <person name="Sauka-Spengler T."/>
            <person name="Schmutz J."/>
            <person name="Shin-I T."/>
            <person name="Toyoda A."/>
            <person name="Bronner-Fraser M."/>
            <person name="Fujiyama A."/>
            <person name="Holland L.Z."/>
            <person name="Holland P.W.H."/>
            <person name="Satoh N."/>
            <person name="Rokhsar D.S."/>
        </authorList>
    </citation>
    <scope>NUCLEOTIDE SEQUENCE [LARGE SCALE GENOMIC DNA]</scope>
    <source>
        <strain evidence="1">S238N-H82</strain>
        <tissue evidence="1">Testes</tissue>
    </source>
</reference>
<proteinExistence type="predicted"/>
<name>C3YYU2_BRAFL</name>
<organism>
    <name type="scientific">Branchiostoma floridae</name>
    <name type="common">Florida lancelet</name>
    <name type="synonym">Amphioxus</name>
    <dbReference type="NCBI Taxonomy" id="7739"/>
    <lineage>
        <taxon>Eukaryota</taxon>
        <taxon>Metazoa</taxon>
        <taxon>Chordata</taxon>
        <taxon>Cephalochordata</taxon>
        <taxon>Leptocardii</taxon>
        <taxon>Amphioxiformes</taxon>
        <taxon>Branchiostomatidae</taxon>
        <taxon>Branchiostoma</taxon>
    </lineage>
</organism>
<dbReference type="InParanoid" id="C3YYU2"/>
<accession>C3YYU2</accession>
<protein>
    <submittedName>
        <fullName evidence="1">Uncharacterized protein</fullName>
    </submittedName>
</protein>
<sequence length="217" mass="24841">MSIMVTMTTVSGRCVPVDDDMAEVGGFPVQTPCELFTKMRNHVIRLGNAANATFHAFVDQYPSASSGCFGHDFTLVGLRSGLRMPYLDWTNLGEEAKIGRIFADLLTFKVYLREVRHDEHHHARHHAEQDGTELMNSTHTTLARLEHLLTKIRVTAQPQHRCYTLPDFDGSDVMTAAEKDPTGDLRVSRDYQVLNNFRWFLRWLLSDVTNFRYIHCN</sequence>
<gene>
    <name evidence="1" type="ORF">BRAFLDRAFT_83242</name>
</gene>